<keyword evidence="3" id="KW-1185">Reference proteome</keyword>
<dbReference type="EMBL" id="JAWRVE010000142">
    <property type="protein sequence ID" value="KAL1854040.1"/>
    <property type="molecule type" value="Genomic_DNA"/>
</dbReference>
<keyword evidence="1" id="KW-0539">Nucleus</keyword>
<evidence type="ECO:0000313" key="2">
    <source>
        <dbReference type="EMBL" id="KAL1854040.1"/>
    </source>
</evidence>
<dbReference type="Proteomes" id="UP001583177">
    <property type="component" value="Unassembled WGS sequence"/>
</dbReference>
<name>A0ABR3W639_9PEZI</name>
<dbReference type="PANTHER" id="PTHR47784">
    <property type="entry name" value="STEROL UPTAKE CONTROL PROTEIN 2"/>
    <property type="match status" value="1"/>
</dbReference>
<gene>
    <name evidence="2" type="ORF">Daus18300_011538</name>
</gene>
<evidence type="ECO:0000313" key="3">
    <source>
        <dbReference type="Proteomes" id="UP001583177"/>
    </source>
</evidence>
<dbReference type="InterPro" id="IPR021858">
    <property type="entry name" value="Fun_TF"/>
</dbReference>
<organism evidence="2 3">
    <name type="scientific">Diaporthe australafricana</name>
    <dbReference type="NCBI Taxonomy" id="127596"/>
    <lineage>
        <taxon>Eukaryota</taxon>
        <taxon>Fungi</taxon>
        <taxon>Dikarya</taxon>
        <taxon>Ascomycota</taxon>
        <taxon>Pezizomycotina</taxon>
        <taxon>Sordariomycetes</taxon>
        <taxon>Sordariomycetidae</taxon>
        <taxon>Diaporthales</taxon>
        <taxon>Diaporthaceae</taxon>
        <taxon>Diaporthe</taxon>
    </lineage>
</organism>
<proteinExistence type="predicted"/>
<sequence length="308" mass="34548">MLHLKLLLHFNLDVYVPEINEEIARPATELILKIAQEAPFLMHEVLAISARHLSVIHPDSRQLYLSQAVELQTRAIELFNLSHSDTGRDTRIARLLFSSILGRHILADVFHHDGPDFPNFLSRFVHGIRIHSGVKAIAAQGEWTSLLETELGPLMTRGLATAVCNNVKALNESLKSLIFDSTNLDTEDKDACETALRLMETGFHDIKDPTRSEYGQRMIFMWSILLPSRYVDLLERQVSEALVLLGRYAMLLHFGAQFWQIGEAGPYLLNAVINHIGPTWEVWLQWPEGLAGHMAGGTGNSSANPSLE</sequence>
<dbReference type="PANTHER" id="PTHR47784:SF4">
    <property type="entry name" value="ZN(II)2CYS6 TRANSCRIPTION FACTOR (EUROFUNG)"/>
    <property type="match status" value="1"/>
</dbReference>
<evidence type="ECO:0000256" key="1">
    <source>
        <dbReference type="ARBA" id="ARBA00023242"/>
    </source>
</evidence>
<dbReference type="Pfam" id="PF11951">
    <property type="entry name" value="Fungal_trans_2"/>
    <property type="match status" value="1"/>
</dbReference>
<reference evidence="2 3" key="1">
    <citation type="journal article" date="2024" name="IMA Fungus">
        <title>IMA Genome - F19 : A genome assembly and annotation guide to empower mycologists, including annotated draft genome sequences of Ceratocystis pirilliformis, Diaporthe australafricana, Fusarium ophioides, Paecilomyces lecythidis, and Sporothrix stenoceras.</title>
        <authorList>
            <person name="Aylward J."/>
            <person name="Wilson A.M."/>
            <person name="Visagie C.M."/>
            <person name="Spraker J."/>
            <person name="Barnes I."/>
            <person name="Buitendag C."/>
            <person name="Ceriani C."/>
            <person name="Del Mar Angel L."/>
            <person name="du Plessis D."/>
            <person name="Fuchs T."/>
            <person name="Gasser K."/>
            <person name="Kramer D."/>
            <person name="Li W."/>
            <person name="Munsamy K."/>
            <person name="Piso A."/>
            <person name="Price J.L."/>
            <person name="Sonnekus B."/>
            <person name="Thomas C."/>
            <person name="van der Nest A."/>
            <person name="van Dijk A."/>
            <person name="van Heerden A."/>
            <person name="van Vuuren N."/>
            <person name="Yilmaz N."/>
            <person name="Duong T.A."/>
            <person name="van der Merwe N.A."/>
            <person name="Wingfield M.J."/>
            <person name="Wingfield B.D."/>
        </authorList>
    </citation>
    <scope>NUCLEOTIDE SEQUENCE [LARGE SCALE GENOMIC DNA]</scope>
    <source>
        <strain evidence="2 3">CMW 18300</strain>
    </source>
</reference>
<evidence type="ECO:0008006" key="4">
    <source>
        <dbReference type="Google" id="ProtNLM"/>
    </source>
</evidence>
<dbReference type="InterPro" id="IPR053157">
    <property type="entry name" value="Sterol_Uptake_Regulator"/>
</dbReference>
<protein>
    <recommendedName>
        <fullName evidence="4">C6 transcription factor</fullName>
    </recommendedName>
</protein>
<accession>A0ABR3W639</accession>
<comment type="caution">
    <text evidence="2">The sequence shown here is derived from an EMBL/GenBank/DDBJ whole genome shotgun (WGS) entry which is preliminary data.</text>
</comment>